<evidence type="ECO:0000313" key="9">
    <source>
        <dbReference type="Proteomes" id="UP001385951"/>
    </source>
</evidence>
<dbReference type="Proteomes" id="UP001385951">
    <property type="component" value="Unassembled WGS sequence"/>
</dbReference>
<gene>
    <name evidence="8" type="ORF">QCA50_001742</name>
</gene>
<dbReference type="AlphaFoldDB" id="A0AAW0GP91"/>
<dbReference type="CDD" id="cd20262">
    <property type="entry name" value="Complex1_LYR_LYRM2"/>
    <property type="match status" value="1"/>
</dbReference>
<evidence type="ECO:0000256" key="3">
    <source>
        <dbReference type="ARBA" id="ARBA00022946"/>
    </source>
</evidence>
<feature type="domain" description="Complex 1 LYR protein" evidence="7">
    <location>
        <begin position="13"/>
        <end position="71"/>
    </location>
</feature>
<dbReference type="InterPro" id="IPR045293">
    <property type="entry name" value="Complex1_LYR_LYRM2"/>
</dbReference>
<evidence type="ECO:0000256" key="6">
    <source>
        <dbReference type="ARBA" id="ARBA00044735"/>
    </source>
</evidence>
<name>A0AAW0GP91_9APHY</name>
<dbReference type="Pfam" id="PF05347">
    <property type="entry name" value="Complex1_LYR"/>
    <property type="match status" value="1"/>
</dbReference>
<dbReference type="GO" id="GO:0005739">
    <property type="term" value="C:mitochondrion"/>
    <property type="evidence" value="ECO:0007669"/>
    <property type="project" value="UniProtKB-SubCell"/>
</dbReference>
<dbReference type="PANTHER" id="PTHR13675">
    <property type="entry name" value="LYR MOTIF-CONTAINING PROTEIN 2"/>
    <property type="match status" value="1"/>
</dbReference>
<keyword evidence="4" id="KW-0496">Mitochondrion</keyword>
<comment type="similarity">
    <text evidence="2">Belongs to the complex I LYR family.</text>
</comment>
<dbReference type="PANTHER" id="PTHR13675:SF0">
    <property type="entry name" value="LYR MOTIF-CONTAINING PROTEIN 2"/>
    <property type="match status" value="1"/>
</dbReference>
<keyword evidence="3" id="KW-0809">Transit peptide</keyword>
<comment type="function">
    <text evidence="6">Involved in efficient integration of the N-module into mitochondrial respiratory chain complex I.</text>
</comment>
<comment type="caution">
    <text evidence="8">The sequence shown here is derived from an EMBL/GenBank/DDBJ whole genome shotgun (WGS) entry which is preliminary data.</text>
</comment>
<proteinExistence type="inferred from homology"/>
<dbReference type="InterPro" id="IPR008011">
    <property type="entry name" value="Complex1_LYR_dom"/>
</dbReference>
<evidence type="ECO:0000256" key="1">
    <source>
        <dbReference type="ARBA" id="ARBA00004173"/>
    </source>
</evidence>
<evidence type="ECO:0000259" key="7">
    <source>
        <dbReference type="Pfam" id="PF05347"/>
    </source>
</evidence>
<reference evidence="8 9" key="1">
    <citation type="submission" date="2022-09" db="EMBL/GenBank/DDBJ databases">
        <authorList>
            <person name="Palmer J.M."/>
        </authorList>
    </citation>
    <scope>NUCLEOTIDE SEQUENCE [LARGE SCALE GENOMIC DNA]</scope>
    <source>
        <strain evidence="8 9">DSM 7382</strain>
    </source>
</reference>
<evidence type="ECO:0000256" key="4">
    <source>
        <dbReference type="ARBA" id="ARBA00023128"/>
    </source>
</evidence>
<organism evidence="8 9">
    <name type="scientific">Cerrena zonata</name>
    <dbReference type="NCBI Taxonomy" id="2478898"/>
    <lineage>
        <taxon>Eukaryota</taxon>
        <taxon>Fungi</taxon>
        <taxon>Dikarya</taxon>
        <taxon>Basidiomycota</taxon>
        <taxon>Agaricomycotina</taxon>
        <taxon>Agaricomycetes</taxon>
        <taxon>Polyporales</taxon>
        <taxon>Cerrenaceae</taxon>
        <taxon>Cerrena</taxon>
    </lineage>
</organism>
<keyword evidence="9" id="KW-1185">Reference proteome</keyword>
<dbReference type="EMBL" id="JASBNA010000002">
    <property type="protein sequence ID" value="KAK7694556.1"/>
    <property type="molecule type" value="Genomic_DNA"/>
</dbReference>
<accession>A0AAW0GP91</accession>
<comment type="subcellular location">
    <subcellularLocation>
        <location evidence="1">Mitochondrion</location>
    </subcellularLocation>
</comment>
<evidence type="ECO:0000256" key="5">
    <source>
        <dbReference type="ARBA" id="ARBA00026235"/>
    </source>
</evidence>
<sequence>MPQLTLKHFILQQEVLNLYRRAIRATRGIPDPISRKETIHWIRSEFNRNRHIHDPALIEDKLAAGRRELKQILPLLPLR</sequence>
<protein>
    <recommendedName>
        <fullName evidence="5">LYR motif-containing protein 2</fullName>
    </recommendedName>
</protein>
<evidence type="ECO:0000256" key="2">
    <source>
        <dbReference type="ARBA" id="ARBA00009508"/>
    </source>
</evidence>
<evidence type="ECO:0000313" key="8">
    <source>
        <dbReference type="EMBL" id="KAK7694556.1"/>
    </source>
</evidence>